<name>A0A4Y3PW31_BREPA</name>
<dbReference type="PANTHER" id="PTHR43155:SF2">
    <property type="entry name" value="CYCLIC DI-GMP PHOSPHODIESTERASE PA4108"/>
    <property type="match status" value="1"/>
</dbReference>
<dbReference type="Pfam" id="PF13487">
    <property type="entry name" value="HD_5"/>
    <property type="match status" value="1"/>
</dbReference>
<evidence type="ECO:0000256" key="1">
    <source>
        <dbReference type="SAM" id="Phobius"/>
    </source>
</evidence>
<dbReference type="CDD" id="cd00077">
    <property type="entry name" value="HDc"/>
    <property type="match status" value="1"/>
</dbReference>
<dbReference type="PROSITE" id="PS51831">
    <property type="entry name" value="HD"/>
    <property type="match status" value="1"/>
</dbReference>
<organism evidence="4 5">
    <name type="scientific">Brevibacillus parabrevis</name>
    <dbReference type="NCBI Taxonomy" id="54914"/>
    <lineage>
        <taxon>Bacteria</taxon>
        <taxon>Bacillati</taxon>
        <taxon>Bacillota</taxon>
        <taxon>Bacilli</taxon>
        <taxon>Bacillales</taxon>
        <taxon>Paenibacillaceae</taxon>
        <taxon>Brevibacillus</taxon>
    </lineage>
</organism>
<reference evidence="4 5" key="1">
    <citation type="submission" date="2019-06" db="EMBL/GenBank/DDBJ databases">
        <title>Whole genome shotgun sequence of Brevibacillus parabrevis NBRC 12334.</title>
        <authorList>
            <person name="Hosoyama A."/>
            <person name="Uohara A."/>
            <person name="Ohji S."/>
            <person name="Ichikawa N."/>
        </authorList>
    </citation>
    <scope>NUCLEOTIDE SEQUENCE [LARGE SCALE GENOMIC DNA]</scope>
    <source>
        <strain evidence="4 5">NBRC 12334</strain>
    </source>
</reference>
<feature type="domain" description="HD" evidence="2">
    <location>
        <begin position="257"/>
        <end position="379"/>
    </location>
</feature>
<accession>A0A4Y3PW31</accession>
<dbReference type="Gene3D" id="1.10.3210.10">
    <property type="entry name" value="Hypothetical protein af1432"/>
    <property type="match status" value="1"/>
</dbReference>
<dbReference type="PROSITE" id="PS51832">
    <property type="entry name" value="HD_GYP"/>
    <property type="match status" value="1"/>
</dbReference>
<dbReference type="Proteomes" id="UP000316882">
    <property type="component" value="Unassembled WGS sequence"/>
</dbReference>
<dbReference type="InterPro" id="IPR037522">
    <property type="entry name" value="HD_GYP_dom"/>
</dbReference>
<dbReference type="InterPro" id="IPR003607">
    <property type="entry name" value="HD/PDEase_dom"/>
</dbReference>
<dbReference type="SUPFAM" id="SSF109604">
    <property type="entry name" value="HD-domain/PDEase-like"/>
    <property type="match status" value="1"/>
</dbReference>
<feature type="transmembrane region" description="Helical" evidence="1">
    <location>
        <begin position="71"/>
        <end position="100"/>
    </location>
</feature>
<feature type="transmembrane region" description="Helical" evidence="1">
    <location>
        <begin position="202"/>
        <end position="222"/>
    </location>
</feature>
<evidence type="ECO:0000259" key="3">
    <source>
        <dbReference type="PROSITE" id="PS51832"/>
    </source>
</evidence>
<dbReference type="PANTHER" id="PTHR43155">
    <property type="entry name" value="CYCLIC DI-GMP PHOSPHODIESTERASE PA4108-RELATED"/>
    <property type="match status" value="1"/>
</dbReference>
<dbReference type="STRING" id="54914.AV540_00095"/>
<dbReference type="SMART" id="SM00471">
    <property type="entry name" value="HDc"/>
    <property type="match status" value="1"/>
</dbReference>
<keyword evidence="1" id="KW-0812">Transmembrane</keyword>
<keyword evidence="5" id="KW-1185">Reference proteome</keyword>
<keyword evidence="1" id="KW-0472">Membrane</keyword>
<feature type="transmembrane region" description="Helical" evidence="1">
    <location>
        <begin position="41"/>
        <end position="59"/>
    </location>
</feature>
<feature type="transmembrane region" description="Helical" evidence="1">
    <location>
        <begin position="12"/>
        <end position="35"/>
    </location>
</feature>
<proteinExistence type="predicted"/>
<dbReference type="InterPro" id="IPR006674">
    <property type="entry name" value="HD_domain"/>
</dbReference>
<dbReference type="EMBL" id="BJMH01000045">
    <property type="protein sequence ID" value="GEB35549.1"/>
    <property type="molecule type" value="Genomic_DNA"/>
</dbReference>
<sequence length="445" mass="49908">MKPTKNFSHFALGLLVQCLFPVAGLLVIISIITSWGVNEHWGVMATYTILTLVSSFTPIRTLNSPLTLNNAVIFSGIVLYGTWIGVWSALLEIIIISFIFKSKVSRALANSGQVLITVWLVGTLDQFFRTYYPDYWFLTDIGLILVYWLSNTLLAAAGISYFREVSFQVIIKSMLQGGSMTYLLLMAVGEIGARFVGAYEGYSLTILLGTVLLLRSVFHQYFASISDQQKKMEEIKNLNDSFLIALAASIDARDPYTLGHSFRVAHWGRETAKFMGLPPKQSTEVYYGGIIHDIGKIGIEDNILNKEGALSKEEFERIKEHPVIGYEILKRTSVFPELLPAIRWHHERVDGTGYPDKLKGNEIPLIARILAVCDAFDAMVSDRPYRKGMSVEEALRRIQEGAGTQFDAEIAANFVTMIKSLNEEELQKIIRANNRNQEIDVSLTT</sequence>
<keyword evidence="1" id="KW-1133">Transmembrane helix</keyword>
<gene>
    <name evidence="4" type="ORF">BPA01_51290</name>
</gene>
<feature type="domain" description="HD-GYP" evidence="3">
    <location>
        <begin position="235"/>
        <end position="430"/>
    </location>
</feature>
<feature type="transmembrane region" description="Helical" evidence="1">
    <location>
        <begin position="135"/>
        <end position="162"/>
    </location>
</feature>
<protein>
    <submittedName>
        <fullName evidence="4">Uncharacterized protein</fullName>
    </submittedName>
</protein>
<evidence type="ECO:0000313" key="5">
    <source>
        <dbReference type="Proteomes" id="UP000316882"/>
    </source>
</evidence>
<dbReference type="RefSeq" id="WP_122966532.1">
    <property type="nucleotide sequence ID" value="NZ_BJMH01000045.1"/>
</dbReference>
<comment type="caution">
    <text evidence="4">The sequence shown here is derived from an EMBL/GenBank/DDBJ whole genome shotgun (WGS) entry which is preliminary data.</text>
</comment>
<dbReference type="AlphaFoldDB" id="A0A4Y3PW31"/>
<feature type="transmembrane region" description="Helical" evidence="1">
    <location>
        <begin position="174"/>
        <end position="196"/>
    </location>
</feature>
<evidence type="ECO:0000259" key="2">
    <source>
        <dbReference type="PROSITE" id="PS51831"/>
    </source>
</evidence>
<evidence type="ECO:0000313" key="4">
    <source>
        <dbReference type="EMBL" id="GEB35549.1"/>
    </source>
</evidence>